<feature type="chain" id="PRO_5001697904" description="DUF6850 domain-containing protein" evidence="1">
    <location>
        <begin position="22"/>
        <end position="480"/>
    </location>
</feature>
<feature type="domain" description="DUF6850" evidence="2">
    <location>
        <begin position="43"/>
        <end position="480"/>
    </location>
</feature>
<comment type="caution">
    <text evidence="3">The sequence shown here is derived from an EMBL/GenBank/DDBJ whole genome shotgun (WGS) entry which is preliminary data.</text>
</comment>
<dbReference type="STRING" id="1048983.EL17_01225"/>
<dbReference type="RefSeq" id="WP_035069718.1">
    <property type="nucleotide sequence ID" value="NZ_JMIH01000011.1"/>
</dbReference>
<sequence>MTGRLFLLVWVLRLSISAAQSQEVDITDYLAQYNMEWTASHPYLLQYAFQPFYQASIRHENFGGDFRPAFRDQNYSDFGFHSRSQKAIKNWNLLGAFSYRKILDRTKPYLLQKEASSYNPYVIADNQVESWGADHIDFSLSAMSPAWMDRFRTYAVVRYDVSSGHRKAEPRPLYRHSKFLLEIGNQMLLNQNFHIGIGGAFAQHLEENTVGSFAVQDFSLHQLRGISTFTRNTYQAFQRNQKESRLTGKAFLSYAKNHDWGFLEFATQSGQFDARDGIAVPEDGGSVESKTYATSLGFNKSFSGKIWQTGAKYTNRSSIGIDPIFRAINYDFASTIYNARTSLTQHNSFWRQIAVDLAFINEQRDEIAGGNFLHFQNIELKLGTDLVLPILKSNKLWLSPLIGIRSNQKSAYQQNSTGLIGEIFNQEIDYYSSDALLAHIKLMWLSQFKEQQLMFTLHLSTERTAELHYNTLSVDMGLLF</sequence>
<dbReference type="OrthoDB" id="981055at2"/>
<dbReference type="Pfam" id="PF21012">
    <property type="entry name" value="DUF6850"/>
    <property type="match status" value="1"/>
</dbReference>
<dbReference type="EMBL" id="JMIH01000011">
    <property type="protein sequence ID" value="KEO75498.1"/>
    <property type="molecule type" value="Genomic_DNA"/>
</dbReference>
<evidence type="ECO:0000313" key="4">
    <source>
        <dbReference type="Proteomes" id="UP000027821"/>
    </source>
</evidence>
<dbReference type="AlphaFoldDB" id="A0A074L6N8"/>
<accession>A0A074L6N8</accession>
<feature type="signal peptide" evidence="1">
    <location>
        <begin position="1"/>
        <end position="21"/>
    </location>
</feature>
<dbReference type="eggNOG" id="ENOG5030XMW">
    <property type="taxonomic scope" value="Bacteria"/>
</dbReference>
<protein>
    <recommendedName>
        <fullName evidence="2">DUF6850 domain-containing protein</fullName>
    </recommendedName>
</protein>
<organism evidence="3 4">
    <name type="scientific">Anditalea andensis</name>
    <dbReference type="NCBI Taxonomy" id="1048983"/>
    <lineage>
        <taxon>Bacteria</taxon>
        <taxon>Pseudomonadati</taxon>
        <taxon>Bacteroidota</taxon>
        <taxon>Cytophagia</taxon>
        <taxon>Cytophagales</taxon>
        <taxon>Cytophagaceae</taxon>
        <taxon>Anditalea</taxon>
    </lineage>
</organism>
<keyword evidence="4" id="KW-1185">Reference proteome</keyword>
<name>A0A074L6N8_9BACT</name>
<dbReference type="Proteomes" id="UP000027821">
    <property type="component" value="Unassembled WGS sequence"/>
</dbReference>
<evidence type="ECO:0000256" key="1">
    <source>
        <dbReference type="SAM" id="SignalP"/>
    </source>
</evidence>
<evidence type="ECO:0000259" key="2">
    <source>
        <dbReference type="Pfam" id="PF21012"/>
    </source>
</evidence>
<dbReference type="InterPro" id="IPR049236">
    <property type="entry name" value="DUF6850"/>
</dbReference>
<proteinExistence type="predicted"/>
<evidence type="ECO:0000313" key="3">
    <source>
        <dbReference type="EMBL" id="KEO75498.1"/>
    </source>
</evidence>
<keyword evidence="1" id="KW-0732">Signal</keyword>
<reference evidence="3 4" key="1">
    <citation type="submission" date="2014-04" db="EMBL/GenBank/DDBJ databases">
        <title>Characterization and application of a salt tolerant electro-active bacterium.</title>
        <authorList>
            <person name="Yang L."/>
            <person name="Wei S."/>
            <person name="Tay Q.X.M."/>
        </authorList>
    </citation>
    <scope>NUCLEOTIDE SEQUENCE [LARGE SCALE GENOMIC DNA]</scope>
    <source>
        <strain evidence="3 4">LY1</strain>
    </source>
</reference>
<gene>
    <name evidence="3" type="ORF">EL17_01225</name>
</gene>